<dbReference type="Proteomes" id="UP000033673">
    <property type="component" value="Unassembled WGS sequence"/>
</dbReference>
<dbReference type="Gene3D" id="1.10.472.60">
    <property type="entry name" value="putative protein disulfide isomerase domain"/>
    <property type="match status" value="1"/>
</dbReference>
<comment type="caution">
    <text evidence="1">The sequence shown here is derived from an EMBL/GenBank/DDBJ whole genome shotgun (WGS) entry which is preliminary data.</text>
</comment>
<dbReference type="AlphaFoldDB" id="A0A0F4NHZ5"/>
<dbReference type="PANTHER" id="PTHR13887">
    <property type="entry name" value="GLUTATHIONE S-TRANSFERASE KAPPA"/>
    <property type="match status" value="1"/>
</dbReference>
<organism evidence="1 2">
    <name type="scientific">Vibrio galatheae</name>
    <dbReference type="NCBI Taxonomy" id="579748"/>
    <lineage>
        <taxon>Bacteria</taxon>
        <taxon>Pseudomonadati</taxon>
        <taxon>Pseudomonadota</taxon>
        <taxon>Gammaproteobacteria</taxon>
        <taxon>Vibrionales</taxon>
        <taxon>Vibrionaceae</taxon>
        <taxon>Vibrio</taxon>
    </lineage>
</organism>
<dbReference type="CDD" id="cd03025">
    <property type="entry name" value="DsbA_FrnE_like"/>
    <property type="match status" value="1"/>
</dbReference>
<keyword evidence="2" id="KW-1185">Reference proteome</keyword>
<dbReference type="PATRIC" id="fig|579748.3.peg.2286"/>
<dbReference type="OrthoDB" id="9813770at2"/>
<sequence>MSESKLYYVYDPMCSWCWGYKPVWQQICQILEGRIEIQYVVGGLAPDSDLPMPEAMQQQIASYWRKIEQYLGTQFNYDFWNKNVPRRSTYPSCRAVLAARKQNAEREMLTAIQTAYYLEAKNPSDSKVLIELADSIGLDVARFESDFGSVTLNEEFLSELDFARSIGGNSFPSLFVETAEGMVELQVDYQSAQRTISQIEQLI</sequence>
<evidence type="ECO:0000313" key="2">
    <source>
        <dbReference type="Proteomes" id="UP000033673"/>
    </source>
</evidence>
<name>A0A0F4NHZ5_9VIBR</name>
<reference evidence="1 2" key="1">
    <citation type="journal article" date="2015" name="BMC Genomics">
        <title>Genome mining reveals unlocked bioactive potential of marine Gram-negative bacteria.</title>
        <authorList>
            <person name="Machado H."/>
            <person name="Sonnenschein E.C."/>
            <person name="Melchiorsen J."/>
            <person name="Gram L."/>
        </authorList>
    </citation>
    <scope>NUCLEOTIDE SEQUENCE [LARGE SCALE GENOMIC DNA]</scope>
    <source>
        <strain evidence="1 2">S2757</strain>
    </source>
</reference>
<dbReference type="InterPro" id="IPR036249">
    <property type="entry name" value="Thioredoxin-like_sf"/>
</dbReference>
<dbReference type="EMBL" id="JXXV01000018">
    <property type="protein sequence ID" value="KJY82760.1"/>
    <property type="molecule type" value="Genomic_DNA"/>
</dbReference>
<dbReference type="SUPFAM" id="SSF52833">
    <property type="entry name" value="Thioredoxin-like"/>
    <property type="match status" value="1"/>
</dbReference>
<dbReference type="STRING" id="579748.TW81_11085"/>
<protein>
    <submittedName>
        <fullName evidence="1">Thioredoxin</fullName>
    </submittedName>
</protein>
<evidence type="ECO:0000313" key="1">
    <source>
        <dbReference type="EMBL" id="KJY82760.1"/>
    </source>
</evidence>
<dbReference type="RefSeq" id="WP_045955784.1">
    <property type="nucleotide sequence ID" value="NZ_JXXV01000018.1"/>
</dbReference>
<dbReference type="Gene3D" id="3.40.30.10">
    <property type="entry name" value="Glutaredoxin"/>
    <property type="match status" value="1"/>
</dbReference>
<accession>A0A0F4NHZ5</accession>
<gene>
    <name evidence="1" type="ORF">TW81_11085</name>
</gene>
<dbReference type="Pfam" id="PF13743">
    <property type="entry name" value="Thioredoxin_5"/>
    <property type="match status" value="1"/>
</dbReference>
<proteinExistence type="predicted"/>
<dbReference type="PANTHER" id="PTHR13887:SF54">
    <property type="entry name" value="DSBA FAMILY PROTEIN"/>
    <property type="match status" value="1"/>
</dbReference>